<evidence type="ECO:0000256" key="2">
    <source>
        <dbReference type="RuleBase" id="RU000363"/>
    </source>
</evidence>
<evidence type="ECO:0000313" key="3">
    <source>
        <dbReference type="EMBL" id="SEP85043.1"/>
    </source>
</evidence>
<dbReference type="EMBL" id="FOFB01000003">
    <property type="protein sequence ID" value="SEP85043.1"/>
    <property type="molecule type" value="Genomic_DNA"/>
</dbReference>
<dbReference type="Gene3D" id="3.40.50.720">
    <property type="entry name" value="NAD(P)-binding Rossmann-like Domain"/>
    <property type="match status" value="1"/>
</dbReference>
<gene>
    <name evidence="3" type="ORF">SAMN05444359_10318</name>
</gene>
<dbReference type="CDD" id="cd05327">
    <property type="entry name" value="retinol-DH_like_SDR_c_like"/>
    <property type="match status" value="1"/>
</dbReference>
<dbReference type="STRING" id="478744.SAMN05444359_10318"/>
<name>A0A1H9B8N3_9BACT</name>
<organism evidence="3 4">
    <name type="scientific">Neolewinella agarilytica</name>
    <dbReference type="NCBI Taxonomy" id="478744"/>
    <lineage>
        <taxon>Bacteria</taxon>
        <taxon>Pseudomonadati</taxon>
        <taxon>Bacteroidota</taxon>
        <taxon>Saprospiria</taxon>
        <taxon>Saprospirales</taxon>
        <taxon>Lewinellaceae</taxon>
        <taxon>Neolewinella</taxon>
    </lineage>
</organism>
<comment type="similarity">
    <text evidence="2">Belongs to the short-chain dehydrogenases/reductases (SDR) family.</text>
</comment>
<dbReference type="PANTHER" id="PTHR43157:SF31">
    <property type="entry name" value="PHOSPHATIDYLINOSITOL-GLYCAN BIOSYNTHESIS CLASS F PROTEIN"/>
    <property type="match status" value="1"/>
</dbReference>
<reference evidence="4" key="1">
    <citation type="submission" date="2016-10" db="EMBL/GenBank/DDBJ databases">
        <authorList>
            <person name="Varghese N."/>
            <person name="Submissions S."/>
        </authorList>
    </citation>
    <scope>NUCLEOTIDE SEQUENCE [LARGE SCALE GENOMIC DNA]</scope>
    <source>
        <strain evidence="4">DSM 24740</strain>
    </source>
</reference>
<dbReference type="PRINTS" id="PR00080">
    <property type="entry name" value="SDRFAMILY"/>
</dbReference>
<accession>A0A1H9B8N3</accession>
<dbReference type="InParanoid" id="A0A1H9B8N3"/>
<dbReference type="GO" id="GO:0016491">
    <property type="term" value="F:oxidoreductase activity"/>
    <property type="evidence" value="ECO:0007669"/>
    <property type="project" value="UniProtKB-KW"/>
</dbReference>
<evidence type="ECO:0000256" key="1">
    <source>
        <dbReference type="ARBA" id="ARBA00023002"/>
    </source>
</evidence>
<dbReference type="Pfam" id="PF00106">
    <property type="entry name" value="adh_short"/>
    <property type="match status" value="1"/>
</dbReference>
<evidence type="ECO:0000313" key="4">
    <source>
        <dbReference type="Proteomes" id="UP000199021"/>
    </source>
</evidence>
<sequence length="290" mass="31809">MEDKTILITGANDGIGRATAERLAARGAHLVLACRDEVKAQQTAQAITSKTGNHRIDTLPLDLSSFRSVRAAADEFLAEHPKLDVLINNAGVYTDTLEITEDGYELQFAVNHLGHFLLTMLLLPALRCCRNCSRVINVSSALHFKGGLDFSSFDGKAAGKSYSGTKAYAQSKLSNVLFTMELDRRFGQELTTNCLHPGLVGTRLANKKAGALTSTVWSMYKPFAIKPNKGADTSVYLAASPEVKDVSGRYFDENQCLQKPSSIARNEQLARRLWEYSEQAVADFLKGEEE</sequence>
<dbReference type="RefSeq" id="WP_090165454.1">
    <property type="nucleotide sequence ID" value="NZ_FOFB01000003.1"/>
</dbReference>
<dbReference type="AlphaFoldDB" id="A0A1H9B8N3"/>
<dbReference type="InterPro" id="IPR036291">
    <property type="entry name" value="NAD(P)-bd_dom_sf"/>
</dbReference>
<dbReference type="OrthoDB" id="597510at2"/>
<dbReference type="SUPFAM" id="SSF51735">
    <property type="entry name" value="NAD(P)-binding Rossmann-fold domains"/>
    <property type="match status" value="1"/>
</dbReference>
<keyword evidence="4" id="KW-1185">Reference proteome</keyword>
<dbReference type="PANTHER" id="PTHR43157">
    <property type="entry name" value="PHOSPHATIDYLINOSITOL-GLYCAN BIOSYNTHESIS CLASS F PROTEIN-RELATED"/>
    <property type="match status" value="1"/>
</dbReference>
<protein>
    <submittedName>
        <fullName evidence="3">NAD(P)-dependent dehydrogenase, short-chain alcohol dehydrogenase family</fullName>
    </submittedName>
</protein>
<proteinExistence type="inferred from homology"/>
<dbReference type="InterPro" id="IPR002347">
    <property type="entry name" value="SDR_fam"/>
</dbReference>
<dbReference type="PRINTS" id="PR00081">
    <property type="entry name" value="GDHRDH"/>
</dbReference>
<dbReference type="Proteomes" id="UP000199021">
    <property type="component" value="Unassembled WGS sequence"/>
</dbReference>
<keyword evidence="1" id="KW-0560">Oxidoreductase</keyword>